<dbReference type="Proteomes" id="UP000030748">
    <property type="component" value="Unassembled WGS sequence"/>
</dbReference>
<sequence>MGFATQQKNIGEIQLGLAESLGLKVNEETSTGRAHAIRYRLMVKKINIFVIDYVRQRLVLEEIGILYESGAIGFTITLTLCNMNVFTDMN</sequence>
<organism evidence="1 2">
    <name type="scientific">Erythranthe guttata</name>
    <name type="common">Yellow monkey flower</name>
    <name type="synonym">Mimulus guttatus</name>
    <dbReference type="NCBI Taxonomy" id="4155"/>
    <lineage>
        <taxon>Eukaryota</taxon>
        <taxon>Viridiplantae</taxon>
        <taxon>Streptophyta</taxon>
        <taxon>Embryophyta</taxon>
        <taxon>Tracheophyta</taxon>
        <taxon>Spermatophyta</taxon>
        <taxon>Magnoliopsida</taxon>
        <taxon>eudicotyledons</taxon>
        <taxon>Gunneridae</taxon>
        <taxon>Pentapetalae</taxon>
        <taxon>asterids</taxon>
        <taxon>lamiids</taxon>
        <taxon>Lamiales</taxon>
        <taxon>Phrymaceae</taxon>
        <taxon>Erythranthe</taxon>
    </lineage>
</organism>
<accession>A0A022QS67</accession>
<dbReference type="AlphaFoldDB" id="A0A022QS67"/>
<evidence type="ECO:0000313" key="2">
    <source>
        <dbReference type="Proteomes" id="UP000030748"/>
    </source>
</evidence>
<evidence type="ECO:0000313" key="1">
    <source>
        <dbReference type="EMBL" id="EYU30414.1"/>
    </source>
</evidence>
<name>A0A022QS67_ERYGU</name>
<protein>
    <submittedName>
        <fullName evidence="1">Uncharacterized protein</fullName>
    </submittedName>
</protein>
<proteinExistence type="predicted"/>
<reference evidence="1 2" key="1">
    <citation type="journal article" date="2013" name="Proc. Natl. Acad. Sci. U.S.A.">
        <title>Fine-scale variation in meiotic recombination in Mimulus inferred from population shotgun sequencing.</title>
        <authorList>
            <person name="Hellsten U."/>
            <person name="Wright K.M."/>
            <person name="Jenkins J."/>
            <person name="Shu S."/>
            <person name="Yuan Y."/>
            <person name="Wessler S.R."/>
            <person name="Schmutz J."/>
            <person name="Willis J.H."/>
            <person name="Rokhsar D.S."/>
        </authorList>
    </citation>
    <scope>NUCLEOTIDE SEQUENCE [LARGE SCALE GENOMIC DNA]</scope>
    <source>
        <strain evidence="2">cv. DUN x IM62</strain>
    </source>
</reference>
<keyword evidence="2" id="KW-1185">Reference proteome</keyword>
<gene>
    <name evidence="1" type="ORF">MIMGU_mgv1a025201mg</name>
</gene>
<feature type="non-terminal residue" evidence="1">
    <location>
        <position position="90"/>
    </location>
</feature>
<dbReference type="EMBL" id="KI631062">
    <property type="protein sequence ID" value="EYU30414.1"/>
    <property type="molecule type" value="Genomic_DNA"/>
</dbReference>